<reference evidence="1" key="1">
    <citation type="submission" date="2020-03" db="EMBL/GenBank/DDBJ databases">
        <title>The deep terrestrial virosphere.</title>
        <authorList>
            <person name="Holmfeldt K."/>
            <person name="Nilsson E."/>
            <person name="Simone D."/>
            <person name="Lopez-Fernandez M."/>
            <person name="Wu X."/>
            <person name="de Brujin I."/>
            <person name="Lundin D."/>
            <person name="Andersson A."/>
            <person name="Bertilsson S."/>
            <person name="Dopson M."/>
        </authorList>
    </citation>
    <scope>NUCLEOTIDE SEQUENCE</scope>
    <source>
        <strain evidence="1">MM415B01546</strain>
    </source>
</reference>
<evidence type="ECO:0000313" key="1">
    <source>
        <dbReference type="EMBL" id="QJA57850.1"/>
    </source>
</evidence>
<dbReference type="AlphaFoldDB" id="A0A6M3IJN1"/>
<protein>
    <submittedName>
        <fullName evidence="1">Uncharacterized protein</fullName>
    </submittedName>
</protein>
<accession>A0A6M3IJN1</accession>
<gene>
    <name evidence="1" type="ORF">MM415B01546_0019</name>
</gene>
<dbReference type="EMBL" id="MT141294">
    <property type="protein sequence ID" value="QJA57850.1"/>
    <property type="molecule type" value="Genomic_DNA"/>
</dbReference>
<sequence>MAKKKSDESVLFPDVRVGDIIVKPWTFGMLFELSEPLDRIITKVEDRGLDIEFEKGILSYVTMAKLFTIASSEALEIICKTLDKPDEEVKELGMEDGIKIALIIYNQNKESIVSSLKNAFSSPPKKESEEEEQS</sequence>
<name>A0A6M3IJN1_9ZZZZ</name>
<proteinExistence type="predicted"/>
<organism evidence="1">
    <name type="scientific">viral metagenome</name>
    <dbReference type="NCBI Taxonomy" id="1070528"/>
    <lineage>
        <taxon>unclassified sequences</taxon>
        <taxon>metagenomes</taxon>
        <taxon>organismal metagenomes</taxon>
    </lineage>
</organism>